<protein>
    <submittedName>
        <fullName evidence="1">E3 ubiquitin-protein ligase RHF2A</fullName>
    </submittedName>
</protein>
<evidence type="ECO:0000313" key="2">
    <source>
        <dbReference type="Proteomes" id="UP001060215"/>
    </source>
</evidence>
<sequence>MCWQSISLKDPSSQELLEAVERERSFRFNPSRNSTIFHHPTLGDFELQHVCNYSPPPSIDNGIKVLLGFRVTMRVA</sequence>
<name>A0ACC0HDS7_9ERIC</name>
<reference evidence="1 2" key="1">
    <citation type="journal article" date="2022" name="Plant J.">
        <title>Chromosome-level genome of Camellia lanceoleosa provides a valuable resource for understanding genome evolution and self-incompatibility.</title>
        <authorList>
            <person name="Gong W."/>
            <person name="Xiao S."/>
            <person name="Wang L."/>
            <person name="Liao Z."/>
            <person name="Chang Y."/>
            <person name="Mo W."/>
            <person name="Hu G."/>
            <person name="Li W."/>
            <person name="Zhao G."/>
            <person name="Zhu H."/>
            <person name="Hu X."/>
            <person name="Ji K."/>
            <person name="Xiang X."/>
            <person name="Song Q."/>
            <person name="Yuan D."/>
            <person name="Jin S."/>
            <person name="Zhang L."/>
        </authorList>
    </citation>
    <scope>NUCLEOTIDE SEQUENCE [LARGE SCALE GENOMIC DNA]</scope>
    <source>
        <strain evidence="1">SQ_2022a</strain>
    </source>
</reference>
<evidence type="ECO:0000313" key="1">
    <source>
        <dbReference type="EMBL" id="KAI8010046.1"/>
    </source>
</evidence>
<comment type="caution">
    <text evidence="1">The sequence shown here is derived from an EMBL/GenBank/DDBJ whole genome shotgun (WGS) entry which is preliminary data.</text>
</comment>
<accession>A0ACC0HDS7</accession>
<organism evidence="1 2">
    <name type="scientific">Camellia lanceoleosa</name>
    <dbReference type="NCBI Taxonomy" id="1840588"/>
    <lineage>
        <taxon>Eukaryota</taxon>
        <taxon>Viridiplantae</taxon>
        <taxon>Streptophyta</taxon>
        <taxon>Embryophyta</taxon>
        <taxon>Tracheophyta</taxon>
        <taxon>Spermatophyta</taxon>
        <taxon>Magnoliopsida</taxon>
        <taxon>eudicotyledons</taxon>
        <taxon>Gunneridae</taxon>
        <taxon>Pentapetalae</taxon>
        <taxon>asterids</taxon>
        <taxon>Ericales</taxon>
        <taxon>Theaceae</taxon>
        <taxon>Camellia</taxon>
    </lineage>
</organism>
<gene>
    <name evidence="1" type="ORF">LOK49_LG06G01630</name>
</gene>
<dbReference type="Proteomes" id="UP001060215">
    <property type="component" value="Chromosome 5"/>
</dbReference>
<dbReference type="EMBL" id="CM045762">
    <property type="protein sequence ID" value="KAI8010046.1"/>
    <property type="molecule type" value="Genomic_DNA"/>
</dbReference>
<keyword evidence="2" id="KW-1185">Reference proteome</keyword>
<proteinExistence type="predicted"/>